<dbReference type="CDD" id="cd19051">
    <property type="entry name" value="LGIC_TM_cation"/>
    <property type="match status" value="1"/>
</dbReference>
<evidence type="ECO:0000256" key="4">
    <source>
        <dbReference type="ARBA" id="ARBA00023136"/>
    </source>
</evidence>
<keyword evidence="3 5" id="KW-1133">Transmembrane helix</keyword>
<keyword evidence="5" id="KW-0732">Signal</keyword>
<keyword evidence="5" id="KW-0407">Ion channel</keyword>
<feature type="chain" id="PRO_5043091770" evidence="5">
    <location>
        <begin position="22"/>
        <end position="316"/>
    </location>
</feature>
<evidence type="ECO:0000256" key="1">
    <source>
        <dbReference type="ARBA" id="ARBA00004141"/>
    </source>
</evidence>
<dbReference type="InterPro" id="IPR006201">
    <property type="entry name" value="Neur_channel"/>
</dbReference>
<dbReference type="GO" id="GO:0004888">
    <property type="term" value="F:transmembrane signaling receptor activity"/>
    <property type="evidence" value="ECO:0007669"/>
    <property type="project" value="InterPro"/>
</dbReference>
<keyword evidence="4 5" id="KW-0472">Membrane</keyword>
<feature type="non-terminal residue" evidence="8">
    <location>
        <position position="316"/>
    </location>
</feature>
<dbReference type="InterPro" id="IPR006029">
    <property type="entry name" value="Neurotrans-gated_channel_TM"/>
</dbReference>
<dbReference type="InterPro" id="IPR038050">
    <property type="entry name" value="Neuro_actylchol_rec"/>
</dbReference>
<organism evidence="8 9">
    <name type="scientific">Lymnaea stagnalis</name>
    <name type="common">Great pond snail</name>
    <name type="synonym">Helix stagnalis</name>
    <dbReference type="NCBI Taxonomy" id="6523"/>
    <lineage>
        <taxon>Eukaryota</taxon>
        <taxon>Metazoa</taxon>
        <taxon>Spiralia</taxon>
        <taxon>Lophotrochozoa</taxon>
        <taxon>Mollusca</taxon>
        <taxon>Gastropoda</taxon>
        <taxon>Heterobranchia</taxon>
        <taxon>Euthyneura</taxon>
        <taxon>Panpulmonata</taxon>
        <taxon>Hygrophila</taxon>
        <taxon>Lymnaeoidea</taxon>
        <taxon>Lymnaeidae</taxon>
        <taxon>Lymnaea</taxon>
    </lineage>
</organism>
<dbReference type="GO" id="GO:0016020">
    <property type="term" value="C:membrane"/>
    <property type="evidence" value="ECO:0007669"/>
    <property type="project" value="UniProtKB-SubCell"/>
</dbReference>
<evidence type="ECO:0000259" key="6">
    <source>
        <dbReference type="Pfam" id="PF02931"/>
    </source>
</evidence>
<comment type="caution">
    <text evidence="5">Lacks conserved residue(s) required for the propagation of feature annotation.</text>
</comment>
<dbReference type="InterPro" id="IPR036734">
    <property type="entry name" value="Neur_chan_lig-bd_sf"/>
</dbReference>
<dbReference type="FunFam" id="2.70.170.10:FF:000028">
    <property type="entry name" value="AcetylCholine Receptor"/>
    <property type="match status" value="1"/>
</dbReference>
<dbReference type="Gene3D" id="2.70.170.10">
    <property type="entry name" value="Neurotransmitter-gated ion-channel ligand-binding domain"/>
    <property type="match status" value="1"/>
</dbReference>
<name>A0AAV2IG34_LYMST</name>
<evidence type="ECO:0000256" key="2">
    <source>
        <dbReference type="ARBA" id="ARBA00022692"/>
    </source>
</evidence>
<feature type="signal peptide" evidence="5">
    <location>
        <begin position="1"/>
        <end position="21"/>
    </location>
</feature>
<feature type="domain" description="Neurotransmitter-gated ion-channel ligand-binding" evidence="6">
    <location>
        <begin position="28"/>
        <end position="230"/>
    </location>
</feature>
<evidence type="ECO:0000259" key="7">
    <source>
        <dbReference type="Pfam" id="PF02932"/>
    </source>
</evidence>
<dbReference type="EMBL" id="CAXITT010000570">
    <property type="protein sequence ID" value="CAL1543672.1"/>
    <property type="molecule type" value="Genomic_DNA"/>
</dbReference>
<reference evidence="8 9" key="1">
    <citation type="submission" date="2024-04" db="EMBL/GenBank/DDBJ databases">
        <authorList>
            <consortium name="Genoscope - CEA"/>
            <person name="William W."/>
        </authorList>
    </citation>
    <scope>NUCLEOTIDE SEQUENCE [LARGE SCALE GENOMIC DNA]</scope>
</reference>
<protein>
    <submittedName>
        <fullName evidence="8">Uncharacterized protein</fullName>
    </submittedName>
</protein>
<dbReference type="PRINTS" id="PR00252">
    <property type="entry name" value="NRIONCHANNEL"/>
</dbReference>
<proteinExistence type="inferred from homology"/>
<dbReference type="PROSITE" id="PS00236">
    <property type="entry name" value="NEUROTR_ION_CHANNEL"/>
    <property type="match status" value="1"/>
</dbReference>
<feature type="transmembrane region" description="Helical" evidence="5">
    <location>
        <begin position="292"/>
        <end position="313"/>
    </location>
</feature>
<sequence length="316" mass="36324">MCCNITGLVLLTNVCVAGVRAGYSHTAKLHQDVIARFNRRIRPILNQKLPIVVHFRFYLLNLLGIVEVQEKLEFNAWVNFTWVDEIRVWDPRNYSGIEKIHPEPLDIWRPRTLVSNSVNARDVFEDDYSPMTLYYNGITRWYPGGVFSASCFLDITYFPFDEQSCYVDFFTNDFADEIHLIPTIPFVLNDSFIPNGEWVLLSSDIKEQEKQVGDETFSSVVIRMSFQRRPHFFLVNVIVPMVLLSLLSSFVFVMPSDSGERATFSITVLLSLSLFMSVVSNQLPNNSDTFPIIMSYLFALLLHSSVCVMVSICQLR</sequence>
<keyword evidence="5" id="KW-0813">Transport</keyword>
<dbReference type="SUPFAM" id="SSF63712">
    <property type="entry name" value="Nicotinic receptor ligand binding domain-like"/>
    <property type="match status" value="1"/>
</dbReference>
<keyword evidence="2 5" id="KW-0812">Transmembrane</keyword>
<evidence type="ECO:0000313" key="9">
    <source>
        <dbReference type="Proteomes" id="UP001497497"/>
    </source>
</evidence>
<comment type="similarity">
    <text evidence="5">Belongs to the ligand-gated ion channel (TC 1.A.9) family.</text>
</comment>
<evidence type="ECO:0000256" key="5">
    <source>
        <dbReference type="RuleBase" id="RU000687"/>
    </source>
</evidence>
<dbReference type="InterPro" id="IPR018000">
    <property type="entry name" value="Neurotransmitter_ion_chnl_CS"/>
</dbReference>
<evidence type="ECO:0000313" key="8">
    <source>
        <dbReference type="EMBL" id="CAL1543672.1"/>
    </source>
</evidence>
<comment type="caution">
    <text evidence="8">The sequence shown here is derived from an EMBL/GenBank/DDBJ whole genome shotgun (WGS) entry which is preliminary data.</text>
</comment>
<feature type="domain" description="Neurotransmitter-gated ion-channel transmembrane" evidence="7">
    <location>
        <begin position="237"/>
        <end position="312"/>
    </location>
</feature>
<dbReference type="InterPro" id="IPR006202">
    <property type="entry name" value="Neur_chan_lig-bd"/>
</dbReference>
<dbReference type="SUPFAM" id="SSF90112">
    <property type="entry name" value="Neurotransmitter-gated ion-channel transmembrane pore"/>
    <property type="match status" value="1"/>
</dbReference>
<keyword evidence="5" id="KW-0406">Ion transport</keyword>
<dbReference type="GO" id="GO:0005230">
    <property type="term" value="F:extracellular ligand-gated monoatomic ion channel activity"/>
    <property type="evidence" value="ECO:0007669"/>
    <property type="project" value="InterPro"/>
</dbReference>
<dbReference type="PANTHER" id="PTHR18945">
    <property type="entry name" value="NEUROTRANSMITTER GATED ION CHANNEL"/>
    <property type="match status" value="1"/>
</dbReference>
<evidence type="ECO:0000256" key="3">
    <source>
        <dbReference type="ARBA" id="ARBA00022989"/>
    </source>
</evidence>
<dbReference type="CDD" id="cd18989">
    <property type="entry name" value="LGIC_ECD_cation"/>
    <property type="match status" value="1"/>
</dbReference>
<comment type="subcellular location">
    <subcellularLocation>
        <location evidence="1">Membrane</location>
        <topology evidence="1">Multi-pass membrane protein</topology>
    </subcellularLocation>
</comment>
<gene>
    <name evidence="8" type="ORF">GSLYS_00017206001</name>
</gene>
<feature type="transmembrane region" description="Helical" evidence="5">
    <location>
        <begin position="232"/>
        <end position="255"/>
    </location>
</feature>
<dbReference type="AlphaFoldDB" id="A0AAV2IG34"/>
<keyword evidence="9" id="KW-1185">Reference proteome</keyword>
<accession>A0AAV2IG34</accession>
<dbReference type="Proteomes" id="UP001497497">
    <property type="component" value="Unassembled WGS sequence"/>
</dbReference>
<dbReference type="InterPro" id="IPR036719">
    <property type="entry name" value="Neuro-gated_channel_TM_sf"/>
</dbReference>
<dbReference type="Gene3D" id="1.20.58.390">
    <property type="entry name" value="Neurotransmitter-gated ion-channel transmembrane domain"/>
    <property type="match status" value="1"/>
</dbReference>
<dbReference type="Pfam" id="PF02931">
    <property type="entry name" value="Neur_chan_LBD"/>
    <property type="match status" value="1"/>
</dbReference>
<dbReference type="Pfam" id="PF02932">
    <property type="entry name" value="Neur_chan_memb"/>
    <property type="match status" value="1"/>
</dbReference>